<accession>A0A6J4VDJ8</accession>
<organism evidence="1">
    <name type="scientific">uncultured Thermomicrobiales bacterium</name>
    <dbReference type="NCBI Taxonomy" id="1645740"/>
    <lineage>
        <taxon>Bacteria</taxon>
        <taxon>Pseudomonadati</taxon>
        <taxon>Thermomicrobiota</taxon>
        <taxon>Thermomicrobia</taxon>
        <taxon>Thermomicrobiales</taxon>
        <taxon>environmental samples</taxon>
    </lineage>
</organism>
<protein>
    <submittedName>
        <fullName evidence="1">Uncharacterized protein</fullName>
    </submittedName>
</protein>
<name>A0A6J4VDJ8_9BACT</name>
<reference evidence="1" key="1">
    <citation type="submission" date="2020-02" db="EMBL/GenBank/DDBJ databases">
        <authorList>
            <person name="Meier V. D."/>
        </authorList>
    </citation>
    <scope>NUCLEOTIDE SEQUENCE</scope>
    <source>
        <strain evidence="1">AVDCRST_MAG19</strain>
    </source>
</reference>
<sequence length="101" mass="10839">MLPAGQLACLYDQYVAAVRRGDEEIADAFAAWLGEFWDAGPAEPKSPPSAISLLGGIGRGVRWYQTETMVLGYVRGWPRRGCYQVPVAELAANAARVAVAA</sequence>
<dbReference type="EMBL" id="CADCWL010000186">
    <property type="protein sequence ID" value="CAA9576034.1"/>
    <property type="molecule type" value="Genomic_DNA"/>
</dbReference>
<proteinExistence type="predicted"/>
<gene>
    <name evidence="1" type="ORF">AVDCRST_MAG19-3365</name>
</gene>
<dbReference type="AlphaFoldDB" id="A0A6J4VDJ8"/>
<evidence type="ECO:0000313" key="1">
    <source>
        <dbReference type="EMBL" id="CAA9576034.1"/>
    </source>
</evidence>